<sequence length="58" mass="6612">MVPQRMSRWKFAGRRLTRLAGSAQRLGPVPWNVRADQADVIARSAQEIAIQSYRPYLA</sequence>
<dbReference type="EMBL" id="FMHT01000003">
    <property type="protein sequence ID" value="SCL20086.1"/>
    <property type="molecule type" value="Genomic_DNA"/>
</dbReference>
<name>A0A1C6RS98_9ACTN</name>
<dbReference type="AlphaFoldDB" id="A0A1C6RS98"/>
<dbReference type="STRING" id="145857.GA0070616_1895"/>
<gene>
    <name evidence="1" type="ORF">GA0070616_1895</name>
</gene>
<keyword evidence="2" id="KW-1185">Reference proteome</keyword>
<evidence type="ECO:0000313" key="1">
    <source>
        <dbReference type="EMBL" id="SCL20086.1"/>
    </source>
</evidence>
<accession>A0A1C6RS98</accession>
<reference evidence="1 2" key="1">
    <citation type="submission" date="2016-06" db="EMBL/GenBank/DDBJ databases">
        <authorList>
            <person name="Kjaerup R.B."/>
            <person name="Dalgaard T.S."/>
            <person name="Juul-Madsen H.R."/>
        </authorList>
    </citation>
    <scope>NUCLEOTIDE SEQUENCE [LARGE SCALE GENOMIC DNA]</scope>
    <source>
        <strain evidence="1 2">DSM 43818</strain>
    </source>
</reference>
<organism evidence="1 2">
    <name type="scientific">Micromonospora nigra</name>
    <dbReference type="NCBI Taxonomy" id="145857"/>
    <lineage>
        <taxon>Bacteria</taxon>
        <taxon>Bacillati</taxon>
        <taxon>Actinomycetota</taxon>
        <taxon>Actinomycetes</taxon>
        <taxon>Micromonosporales</taxon>
        <taxon>Micromonosporaceae</taxon>
        <taxon>Micromonospora</taxon>
    </lineage>
</organism>
<evidence type="ECO:0000313" key="2">
    <source>
        <dbReference type="Proteomes" id="UP000199699"/>
    </source>
</evidence>
<proteinExistence type="predicted"/>
<protein>
    <submittedName>
        <fullName evidence="1">Uncharacterized protein</fullName>
    </submittedName>
</protein>
<dbReference type="Proteomes" id="UP000199699">
    <property type="component" value="Unassembled WGS sequence"/>
</dbReference>